<protein>
    <recommendedName>
        <fullName evidence="3">ferredoxin--NADP(+) reductase</fullName>
        <ecNumber evidence="3">1.18.1.2</ecNumber>
    </recommendedName>
</protein>
<evidence type="ECO:0000256" key="2">
    <source>
        <dbReference type="ARBA" id="ARBA00008312"/>
    </source>
</evidence>
<evidence type="ECO:0000256" key="3">
    <source>
        <dbReference type="ARBA" id="ARBA00013223"/>
    </source>
</evidence>
<proteinExistence type="inferred from homology"/>
<accession>A0ABV1K8Q5</accession>
<reference evidence="10 11" key="1">
    <citation type="submission" date="2024-03" db="EMBL/GenBank/DDBJ databases">
        <title>Draft genome sequence of Pseudonocardia nematodicida JCM 31783.</title>
        <authorList>
            <person name="Butdee W."/>
            <person name="Duangmal K."/>
        </authorList>
    </citation>
    <scope>NUCLEOTIDE SEQUENCE [LARGE SCALE GENOMIC DNA]</scope>
    <source>
        <strain evidence="10 11">JCM 31783</strain>
    </source>
</reference>
<keyword evidence="6" id="KW-0521">NADP</keyword>
<dbReference type="PANTHER" id="PTHR48467">
    <property type="entry name" value="GLUTAMATE SYNTHASE 1 [NADH], CHLOROPLASTIC-LIKE"/>
    <property type="match status" value="1"/>
</dbReference>
<evidence type="ECO:0000256" key="7">
    <source>
        <dbReference type="ARBA" id="ARBA00023002"/>
    </source>
</evidence>
<evidence type="ECO:0000256" key="8">
    <source>
        <dbReference type="ARBA" id="ARBA00047776"/>
    </source>
</evidence>
<evidence type="ECO:0000256" key="5">
    <source>
        <dbReference type="ARBA" id="ARBA00022827"/>
    </source>
</evidence>
<dbReference type="PRINTS" id="PR00419">
    <property type="entry name" value="ADXRDTASE"/>
</dbReference>
<keyword evidence="11" id="KW-1185">Reference proteome</keyword>
<keyword evidence="4" id="KW-0285">Flavoprotein</keyword>
<keyword evidence="7" id="KW-0560">Oxidoreductase</keyword>
<dbReference type="Gene3D" id="3.40.50.720">
    <property type="entry name" value="NAD(P)-binding Rossmann-like Domain"/>
    <property type="match status" value="1"/>
</dbReference>
<evidence type="ECO:0000256" key="1">
    <source>
        <dbReference type="ARBA" id="ARBA00001974"/>
    </source>
</evidence>
<comment type="catalytic activity">
    <reaction evidence="8">
        <text>2 reduced [2Fe-2S]-[ferredoxin] + NADP(+) + H(+) = 2 oxidized [2Fe-2S]-[ferredoxin] + NADPH</text>
        <dbReference type="Rhea" id="RHEA:20125"/>
        <dbReference type="Rhea" id="RHEA-COMP:10000"/>
        <dbReference type="Rhea" id="RHEA-COMP:10001"/>
        <dbReference type="ChEBI" id="CHEBI:15378"/>
        <dbReference type="ChEBI" id="CHEBI:33737"/>
        <dbReference type="ChEBI" id="CHEBI:33738"/>
        <dbReference type="ChEBI" id="CHEBI:57783"/>
        <dbReference type="ChEBI" id="CHEBI:58349"/>
        <dbReference type="EC" id="1.18.1.2"/>
    </reaction>
</comment>
<dbReference type="InterPro" id="IPR055275">
    <property type="entry name" value="Ferredox_Rdtase"/>
</dbReference>
<evidence type="ECO:0000256" key="4">
    <source>
        <dbReference type="ARBA" id="ARBA00022630"/>
    </source>
</evidence>
<dbReference type="Pfam" id="PF07992">
    <property type="entry name" value="Pyr_redox_2"/>
    <property type="match status" value="1"/>
</dbReference>
<dbReference type="Proteomes" id="UP001494902">
    <property type="component" value="Unassembled WGS sequence"/>
</dbReference>
<evidence type="ECO:0000313" key="11">
    <source>
        <dbReference type="Proteomes" id="UP001494902"/>
    </source>
</evidence>
<sequence length="448" mass="48779">MNDPLRVAVVGAGPSGIYAADTLRKSDTDVTVDLFEKLPAPFGLVRYGVAPDHPRIKQIVHALHRVLDDPAVRLFGNVHYGTDVTTDDLREHYDAVIVATGCERDRDLDIPGIDLPGSHGAAEFVRWYDGHPDVGREWTLDARSVAVIGAGNVALDVARVLAKSAEDMLTTEIPDSVHAGLAVNPATDVHVFARRGLAQAKFSPMELRELDHVPGLEVVVAPEDVEFDDGSMAEIRSTKQVQMVVKILQGWALRDPRGEPRRVHLHFLSRPERVLGTDRVEGLRVERTSYTGDGSVRGTGEFTDFEVGAVYRAVGYTGSHLAGLPFDHERGVIPHQAGRVHDIDGQELPGIYTVGWIKRGPVGLIGHTKGCASETVGSLLADAPGLRRAPERDPAAVDELLARRGVGFTTWDGWLALDKHERGLGEDRGRERIKVVPREDMVGISRAG</sequence>
<dbReference type="InterPro" id="IPR021163">
    <property type="entry name" value="Ferredox_Rdtase_adrenod"/>
</dbReference>
<keyword evidence="5" id="KW-0274">FAD</keyword>
<dbReference type="RefSeq" id="WP_349297322.1">
    <property type="nucleotide sequence ID" value="NZ_JBEDNQ010000002.1"/>
</dbReference>
<dbReference type="PIRSF" id="PIRSF000362">
    <property type="entry name" value="FNR"/>
    <property type="match status" value="1"/>
</dbReference>
<comment type="cofactor">
    <cofactor evidence="1">
        <name>FAD</name>
        <dbReference type="ChEBI" id="CHEBI:57692"/>
    </cofactor>
</comment>
<dbReference type="InterPro" id="IPR036188">
    <property type="entry name" value="FAD/NAD-bd_sf"/>
</dbReference>
<comment type="similarity">
    <text evidence="2">Belongs to the ferredoxin--NADP reductase type 1 family.</text>
</comment>
<dbReference type="EMBL" id="JBEDNQ010000002">
    <property type="protein sequence ID" value="MEQ3550243.1"/>
    <property type="molecule type" value="Genomic_DNA"/>
</dbReference>
<comment type="caution">
    <text evidence="10">The sequence shown here is derived from an EMBL/GenBank/DDBJ whole genome shotgun (WGS) entry which is preliminary data.</text>
</comment>
<feature type="domain" description="FAD/NAD(P)-binding" evidence="9">
    <location>
        <begin position="6"/>
        <end position="167"/>
    </location>
</feature>
<dbReference type="PANTHER" id="PTHR48467:SF1">
    <property type="entry name" value="GLUTAMATE SYNTHASE 1 [NADH], CHLOROPLASTIC-LIKE"/>
    <property type="match status" value="1"/>
</dbReference>
<dbReference type="Gene3D" id="3.50.50.60">
    <property type="entry name" value="FAD/NAD(P)-binding domain"/>
    <property type="match status" value="1"/>
</dbReference>
<name>A0ABV1K8Q5_9PSEU</name>
<gene>
    <name evidence="10" type="ORF">WIS52_07155</name>
</gene>
<evidence type="ECO:0000256" key="6">
    <source>
        <dbReference type="ARBA" id="ARBA00022857"/>
    </source>
</evidence>
<organism evidence="10 11">
    <name type="scientific">Pseudonocardia nematodicida</name>
    <dbReference type="NCBI Taxonomy" id="1206997"/>
    <lineage>
        <taxon>Bacteria</taxon>
        <taxon>Bacillati</taxon>
        <taxon>Actinomycetota</taxon>
        <taxon>Actinomycetes</taxon>
        <taxon>Pseudonocardiales</taxon>
        <taxon>Pseudonocardiaceae</taxon>
        <taxon>Pseudonocardia</taxon>
    </lineage>
</organism>
<dbReference type="EC" id="1.18.1.2" evidence="3"/>
<evidence type="ECO:0000259" key="9">
    <source>
        <dbReference type="Pfam" id="PF07992"/>
    </source>
</evidence>
<dbReference type="SUPFAM" id="SSF51971">
    <property type="entry name" value="Nucleotide-binding domain"/>
    <property type="match status" value="1"/>
</dbReference>
<dbReference type="InterPro" id="IPR023753">
    <property type="entry name" value="FAD/NAD-binding_dom"/>
</dbReference>
<evidence type="ECO:0000313" key="10">
    <source>
        <dbReference type="EMBL" id="MEQ3550243.1"/>
    </source>
</evidence>